<comment type="caution">
    <text evidence="1">The sequence shown here is derived from an EMBL/GenBank/DDBJ whole genome shotgun (WGS) entry which is preliminary data.</text>
</comment>
<gene>
    <name evidence="1" type="ORF">DEA37_0003641</name>
</gene>
<feature type="non-terminal residue" evidence="1">
    <location>
        <position position="1"/>
    </location>
</feature>
<evidence type="ECO:0000313" key="2">
    <source>
        <dbReference type="Proteomes" id="UP000324629"/>
    </source>
</evidence>
<name>A0A5J4NQ03_9TREM</name>
<dbReference type="Proteomes" id="UP000324629">
    <property type="component" value="Unassembled WGS sequence"/>
</dbReference>
<dbReference type="EMBL" id="QNGE01001418">
    <property type="protein sequence ID" value="KAA3677622.1"/>
    <property type="molecule type" value="Genomic_DNA"/>
</dbReference>
<protein>
    <submittedName>
        <fullName evidence="1">Uncharacterized protein</fullName>
    </submittedName>
</protein>
<keyword evidence="2" id="KW-1185">Reference proteome</keyword>
<accession>A0A5J4NQ03</accession>
<evidence type="ECO:0000313" key="1">
    <source>
        <dbReference type="EMBL" id="KAA3677622.1"/>
    </source>
</evidence>
<proteinExistence type="predicted"/>
<organism evidence="1 2">
    <name type="scientific">Paragonimus westermani</name>
    <dbReference type="NCBI Taxonomy" id="34504"/>
    <lineage>
        <taxon>Eukaryota</taxon>
        <taxon>Metazoa</taxon>
        <taxon>Spiralia</taxon>
        <taxon>Lophotrochozoa</taxon>
        <taxon>Platyhelminthes</taxon>
        <taxon>Trematoda</taxon>
        <taxon>Digenea</taxon>
        <taxon>Plagiorchiida</taxon>
        <taxon>Troglotremata</taxon>
        <taxon>Troglotrematidae</taxon>
        <taxon>Paragonimus</taxon>
    </lineage>
</organism>
<sequence>QGRRHISFTNKVGSIASGKKKLSLQTFIRCIRGDTILPTRTRWHVQTIQEYDPPESKTRLRCSKRTRRPMPSDVYINSGQLRNIRRQVAGLNKQQCRSVEAIESKFALIHDSLDTLASQVQANVAVLNEQNGLVQGLTRAIETLPAMWTNITASKHTIRRRPSSSSLIQKCHSTMSKTSTEQPSRMNPKLTRSEYSIHDRLVRSSLHQKSNASYSTQKHLSFVQRPASVSTQRVELKKIVNQPEQLQPITSSEECKLIKECIDEKHSDDSEITAKNPSQVILTRIRNNSITSTGKSALPTKEISEKTVSNHDEVDECGFDINTTDLVSSSPTI</sequence>
<dbReference type="AlphaFoldDB" id="A0A5J4NQ03"/>
<reference evidence="1 2" key="1">
    <citation type="journal article" date="2019" name="Gigascience">
        <title>Whole-genome sequence of the oriental lung fluke Paragonimus westermani.</title>
        <authorList>
            <person name="Oey H."/>
            <person name="Zakrzewski M."/>
            <person name="Narain K."/>
            <person name="Devi K.R."/>
            <person name="Agatsuma T."/>
            <person name="Nawaratna S."/>
            <person name="Gobert G.N."/>
            <person name="Jones M.K."/>
            <person name="Ragan M.A."/>
            <person name="McManus D.P."/>
            <person name="Krause L."/>
        </authorList>
    </citation>
    <scope>NUCLEOTIDE SEQUENCE [LARGE SCALE GENOMIC DNA]</scope>
    <source>
        <strain evidence="1 2">IND2009</strain>
    </source>
</reference>